<dbReference type="GO" id="GO:0005739">
    <property type="term" value="C:mitochondrion"/>
    <property type="evidence" value="ECO:0007669"/>
    <property type="project" value="UniProtKB-SubCell"/>
</dbReference>
<name>A0AA89C061_PINIB</name>
<dbReference type="PANTHER" id="PTHR11404">
    <property type="entry name" value="SUPEROXIDE DISMUTASE 2"/>
    <property type="match status" value="1"/>
</dbReference>
<keyword evidence="17" id="KW-1185">Reference proteome</keyword>
<evidence type="ECO:0000256" key="11">
    <source>
        <dbReference type="ARBA" id="ARBA00049204"/>
    </source>
</evidence>
<comment type="function">
    <text evidence="2">Destroys superoxide anion radicals which are normally produced within the cells and which are toxic to biological systems.</text>
</comment>
<feature type="binding site" evidence="12">
    <location>
        <position position="202"/>
    </location>
    <ligand>
        <name>Mn(2+)</name>
        <dbReference type="ChEBI" id="CHEBI:29035"/>
    </ligand>
</feature>
<dbReference type="InterPro" id="IPR019832">
    <property type="entry name" value="Mn/Fe_SOD_C"/>
</dbReference>
<dbReference type="EMBL" id="VSWD01000010">
    <property type="protein sequence ID" value="KAK3089217.1"/>
    <property type="molecule type" value="Genomic_DNA"/>
</dbReference>
<dbReference type="PROSITE" id="PS00088">
    <property type="entry name" value="SOD_MN"/>
    <property type="match status" value="1"/>
</dbReference>
<evidence type="ECO:0000256" key="6">
    <source>
        <dbReference type="ARBA" id="ARBA00012682"/>
    </source>
</evidence>
<dbReference type="InterPro" id="IPR001189">
    <property type="entry name" value="Mn/Fe_SOD"/>
</dbReference>
<evidence type="ECO:0000256" key="5">
    <source>
        <dbReference type="ARBA" id="ARBA00011881"/>
    </source>
</evidence>
<evidence type="ECO:0000313" key="16">
    <source>
        <dbReference type="EMBL" id="KAK3089217.1"/>
    </source>
</evidence>
<dbReference type="InterPro" id="IPR019833">
    <property type="entry name" value="Mn/Fe_SOD_BS"/>
</dbReference>
<keyword evidence="7 12" id="KW-0479">Metal-binding</keyword>
<feature type="binding site" evidence="12">
    <location>
        <position position="116"/>
    </location>
    <ligand>
        <name>Mn(2+)</name>
        <dbReference type="ChEBI" id="CHEBI:29035"/>
    </ligand>
</feature>
<comment type="catalytic activity">
    <reaction evidence="11 13">
        <text>2 superoxide + 2 H(+) = H2O2 + O2</text>
        <dbReference type="Rhea" id="RHEA:20696"/>
        <dbReference type="ChEBI" id="CHEBI:15378"/>
        <dbReference type="ChEBI" id="CHEBI:15379"/>
        <dbReference type="ChEBI" id="CHEBI:16240"/>
        <dbReference type="ChEBI" id="CHEBI:18421"/>
        <dbReference type="EC" id="1.15.1.1"/>
    </reaction>
</comment>
<dbReference type="GO" id="GO:0030145">
    <property type="term" value="F:manganese ion binding"/>
    <property type="evidence" value="ECO:0007669"/>
    <property type="project" value="TreeGrafter"/>
</dbReference>
<sequence>MNYSWSSISVVFSTGSVNRWRHHRQKVLPKAVGALGTLCSRLKHTLPDLPYDYNALEPYISAEIMQLHHKKHHQTYVNNLNIAEEKLAEAVATNDVNTTIKLQSAIRFNGGGHLNHSIFWETLSPHASEDIPKGDLREMICRDFGSVEDMKKEMSAASVAIQGSGWGWLAFNPVNKHLKIVTCANQDPLEATTGNIPLFGIDVWEHAYYLQYKNVRPDYVNAIWHIVNWENVSKRLHDAQMKT</sequence>
<dbReference type="GO" id="GO:0004784">
    <property type="term" value="F:superoxide dismutase activity"/>
    <property type="evidence" value="ECO:0007669"/>
    <property type="project" value="UniProtKB-EC"/>
</dbReference>
<dbReference type="PANTHER" id="PTHR11404:SF6">
    <property type="entry name" value="SUPEROXIDE DISMUTASE [MN], MITOCHONDRIAL"/>
    <property type="match status" value="1"/>
</dbReference>
<organism evidence="16 17">
    <name type="scientific">Pinctada imbricata</name>
    <name type="common">Atlantic pearl-oyster</name>
    <name type="synonym">Pinctada martensii</name>
    <dbReference type="NCBI Taxonomy" id="66713"/>
    <lineage>
        <taxon>Eukaryota</taxon>
        <taxon>Metazoa</taxon>
        <taxon>Spiralia</taxon>
        <taxon>Lophotrochozoa</taxon>
        <taxon>Mollusca</taxon>
        <taxon>Bivalvia</taxon>
        <taxon>Autobranchia</taxon>
        <taxon>Pteriomorphia</taxon>
        <taxon>Pterioida</taxon>
        <taxon>Pterioidea</taxon>
        <taxon>Pteriidae</taxon>
        <taxon>Pinctada</taxon>
    </lineage>
</organism>
<dbReference type="Gene3D" id="3.55.40.20">
    <property type="entry name" value="Iron/manganese superoxide dismutase, C-terminal domain"/>
    <property type="match status" value="1"/>
</dbReference>
<evidence type="ECO:0000256" key="9">
    <source>
        <dbReference type="ARBA" id="ARBA00023128"/>
    </source>
</evidence>
<dbReference type="Pfam" id="PF02777">
    <property type="entry name" value="Sod_Fe_C"/>
    <property type="match status" value="1"/>
</dbReference>
<feature type="domain" description="Manganese/iron superoxide dismutase N-terminal" evidence="14">
    <location>
        <begin position="43"/>
        <end position="124"/>
    </location>
</feature>
<dbReference type="InterPro" id="IPR036324">
    <property type="entry name" value="Mn/Fe_SOD_N_sf"/>
</dbReference>
<accession>A0AA89C061</accession>
<evidence type="ECO:0000259" key="14">
    <source>
        <dbReference type="Pfam" id="PF00081"/>
    </source>
</evidence>
<feature type="binding site" evidence="12">
    <location>
        <position position="206"/>
    </location>
    <ligand>
        <name>Mn(2+)</name>
        <dbReference type="ChEBI" id="CHEBI:29035"/>
    </ligand>
</feature>
<proteinExistence type="inferred from homology"/>
<evidence type="ECO:0000313" key="17">
    <source>
        <dbReference type="Proteomes" id="UP001186944"/>
    </source>
</evidence>
<evidence type="ECO:0000256" key="7">
    <source>
        <dbReference type="ARBA" id="ARBA00022723"/>
    </source>
</evidence>
<evidence type="ECO:0000256" key="1">
    <source>
        <dbReference type="ARBA" id="ARBA00001936"/>
    </source>
</evidence>
<dbReference type="Gene3D" id="1.10.287.990">
    <property type="entry name" value="Fe,Mn superoxide dismutase (SOD) domain"/>
    <property type="match status" value="1"/>
</dbReference>
<keyword evidence="10" id="KW-0464">Manganese</keyword>
<comment type="similarity">
    <text evidence="4 13">Belongs to the iron/manganese superoxide dismutase family.</text>
</comment>
<dbReference type="SUPFAM" id="SSF54719">
    <property type="entry name" value="Fe,Mn superoxide dismutase (SOD), C-terminal domain"/>
    <property type="match status" value="1"/>
</dbReference>
<keyword evidence="9" id="KW-0496">Mitochondrion</keyword>
<comment type="subcellular location">
    <subcellularLocation>
        <location evidence="3">Mitochondrion</location>
    </subcellularLocation>
</comment>
<evidence type="ECO:0000256" key="4">
    <source>
        <dbReference type="ARBA" id="ARBA00008714"/>
    </source>
</evidence>
<gene>
    <name evidence="16" type="ORF">FSP39_001826</name>
</gene>
<comment type="cofactor">
    <cofactor evidence="1">
        <name>Mn(2+)</name>
        <dbReference type="ChEBI" id="CHEBI:29035"/>
    </cofactor>
</comment>
<comment type="subunit">
    <text evidence="5">Homotetramer.</text>
</comment>
<protein>
    <recommendedName>
        <fullName evidence="6 13">Superoxide dismutase</fullName>
        <ecNumber evidence="6 13">1.15.1.1</ecNumber>
    </recommendedName>
</protein>
<dbReference type="PIRSF" id="PIRSF000349">
    <property type="entry name" value="SODismutase"/>
    <property type="match status" value="1"/>
</dbReference>
<dbReference type="FunFam" id="1.10.287.990:FF:000001">
    <property type="entry name" value="Superoxide dismutase"/>
    <property type="match status" value="1"/>
</dbReference>
<evidence type="ECO:0000259" key="15">
    <source>
        <dbReference type="Pfam" id="PF02777"/>
    </source>
</evidence>
<dbReference type="InterPro" id="IPR050265">
    <property type="entry name" value="Fe/Mn_Superoxide_Dismutase"/>
</dbReference>
<dbReference type="InterPro" id="IPR019831">
    <property type="entry name" value="Mn/Fe_SOD_N"/>
</dbReference>
<dbReference type="InterPro" id="IPR036314">
    <property type="entry name" value="SOD_C_sf"/>
</dbReference>
<dbReference type="Proteomes" id="UP001186944">
    <property type="component" value="Unassembled WGS sequence"/>
</dbReference>
<evidence type="ECO:0000256" key="8">
    <source>
        <dbReference type="ARBA" id="ARBA00023002"/>
    </source>
</evidence>
<dbReference type="AlphaFoldDB" id="A0AA89C061"/>
<keyword evidence="8 13" id="KW-0560">Oxidoreductase</keyword>
<evidence type="ECO:0000256" key="12">
    <source>
        <dbReference type="PIRSR" id="PIRSR000349-1"/>
    </source>
</evidence>
<evidence type="ECO:0000256" key="2">
    <source>
        <dbReference type="ARBA" id="ARBA00002170"/>
    </source>
</evidence>
<evidence type="ECO:0000256" key="13">
    <source>
        <dbReference type="RuleBase" id="RU000414"/>
    </source>
</evidence>
<dbReference type="SUPFAM" id="SSF46609">
    <property type="entry name" value="Fe,Mn superoxide dismutase (SOD), N-terminal domain"/>
    <property type="match status" value="1"/>
</dbReference>
<evidence type="ECO:0000256" key="10">
    <source>
        <dbReference type="ARBA" id="ARBA00023211"/>
    </source>
</evidence>
<comment type="caution">
    <text evidence="16">The sequence shown here is derived from an EMBL/GenBank/DDBJ whole genome shotgun (WGS) entry which is preliminary data.</text>
</comment>
<comment type="function">
    <text evidence="13">Destroys radicals which are normally produced within the cells and which are toxic to biological systems.</text>
</comment>
<dbReference type="PRINTS" id="PR01703">
    <property type="entry name" value="MNSODISMTASE"/>
</dbReference>
<evidence type="ECO:0000256" key="3">
    <source>
        <dbReference type="ARBA" id="ARBA00004173"/>
    </source>
</evidence>
<dbReference type="FunFam" id="3.55.40.20:FF:000003">
    <property type="entry name" value="Superoxide dismutase [Mn], mitochondrial"/>
    <property type="match status" value="1"/>
</dbReference>
<feature type="binding site" evidence="12">
    <location>
        <position position="68"/>
    </location>
    <ligand>
        <name>Mn(2+)</name>
        <dbReference type="ChEBI" id="CHEBI:29035"/>
    </ligand>
</feature>
<reference evidence="16" key="1">
    <citation type="submission" date="2019-08" db="EMBL/GenBank/DDBJ databases">
        <title>The improved chromosome-level genome for the pearl oyster Pinctada fucata martensii using PacBio sequencing and Hi-C.</title>
        <authorList>
            <person name="Zheng Z."/>
        </authorList>
    </citation>
    <scope>NUCLEOTIDE SEQUENCE</scope>
    <source>
        <strain evidence="16">ZZ-2019</strain>
        <tissue evidence="16">Adductor muscle</tissue>
    </source>
</reference>
<dbReference type="EC" id="1.15.1.1" evidence="6 13"/>
<dbReference type="Pfam" id="PF00081">
    <property type="entry name" value="Sod_Fe_N"/>
    <property type="match status" value="1"/>
</dbReference>
<feature type="domain" description="Manganese/iron superoxide dismutase C-terminal" evidence="15">
    <location>
        <begin position="132"/>
        <end position="235"/>
    </location>
</feature>